<reference evidence="4 6" key="1">
    <citation type="submission" date="2015-11" db="EMBL/GenBank/DDBJ databases">
        <title>Identification of large and diverse effector repertoires of 38 Legionella species.</title>
        <authorList>
            <person name="Burstein D."/>
            <person name="Amaro F."/>
            <person name="Zusman T."/>
            <person name="Lifshitz Z."/>
            <person name="Cohen O."/>
            <person name="Gilbert J.A."/>
            <person name="Pupko T."/>
            <person name="Shuman H.A."/>
            <person name="Segal G."/>
        </authorList>
    </citation>
    <scope>NUCLEOTIDE SEQUENCE [LARGE SCALE GENOMIC DNA]</scope>
    <source>
        <strain evidence="4 6">1762-AUS-E</strain>
    </source>
</reference>
<evidence type="ECO:0000313" key="6">
    <source>
        <dbReference type="Proteomes" id="UP000054859"/>
    </source>
</evidence>
<dbReference type="Gene3D" id="3.90.25.10">
    <property type="entry name" value="UDP-galactose 4-epimerase, domain 1"/>
    <property type="match status" value="1"/>
</dbReference>
<keyword evidence="4" id="KW-0413">Isomerase</keyword>
<proteinExistence type="inferred from homology"/>
<dbReference type="EC" id="5.1.3.12" evidence="4"/>
<dbReference type="SUPFAM" id="SSF51735">
    <property type="entry name" value="NAD(P)-binding Rossmann-fold domains"/>
    <property type="match status" value="1"/>
</dbReference>
<dbReference type="STRING" id="45056.Lade_0732"/>
<dbReference type="InterPro" id="IPR036291">
    <property type="entry name" value="NAD(P)-bd_dom_sf"/>
</dbReference>
<keyword evidence="5" id="KW-0614">Plasmid</keyword>
<protein>
    <submittedName>
        <fullName evidence="4">UDP-glucuronate 5'-epimerase</fullName>
        <ecNumber evidence="4">5.1.3.12</ecNumber>
        <ecNumber evidence="5">5.1.3.2</ecNumber>
    </submittedName>
</protein>
<comment type="similarity">
    <text evidence="2">Belongs to the NAD(P)-dependent epimerase/dehydratase family.</text>
</comment>
<name>A0A0W0R4W0_9GAMM</name>
<geneLocation type="plasmid" evidence="5 7">
    <name>20</name>
</geneLocation>
<comment type="pathway">
    <text evidence="1">Bacterial outer membrane biogenesis; LPS O-antigen biosynthesis.</text>
</comment>
<evidence type="ECO:0000313" key="4">
    <source>
        <dbReference type="EMBL" id="KTC66074.1"/>
    </source>
</evidence>
<sequence>MDVIERKNLLKEKYTWLITGVAGFIGSHLLEKLLSFNQKVIGLDNFSTGSRENLAAVFKNNPKSYQANFKLVEGDICSEADCKTSMEGENVDYVLHHAALASVPLSLDFPEKTHLVNVTGFLNILNNARKEGVKRVIYASSSAVYGDSISAKKETEVLFPKTPYAVSKYVNELYAKNFQECFHLETVGLRYFNVFGPRQNPNGPYAPVIPLWIEDILGNKPIYVNGDGSTIRDFCYIEDIIQANILAALSSYSEKAPVFNVGQGVGTSLNDLLDSLKKITKNESLHLIYRDFRKGDIKTSISDISKIKQVVGYCPNFSTYEGLLLYLKDMREKDLRKEIV</sequence>
<keyword evidence="6" id="KW-1185">Reference proteome</keyword>
<dbReference type="PRINTS" id="PR01713">
    <property type="entry name" value="NUCEPIMERASE"/>
</dbReference>
<dbReference type="OrthoDB" id="9803010at2"/>
<dbReference type="PANTHER" id="PTHR43000">
    <property type="entry name" value="DTDP-D-GLUCOSE 4,6-DEHYDRATASE-RELATED"/>
    <property type="match status" value="1"/>
</dbReference>
<evidence type="ECO:0000259" key="3">
    <source>
        <dbReference type="Pfam" id="PF01370"/>
    </source>
</evidence>
<dbReference type="GO" id="GO:0003978">
    <property type="term" value="F:UDP-glucose 4-epimerase activity"/>
    <property type="evidence" value="ECO:0007669"/>
    <property type="project" value="UniProtKB-EC"/>
</dbReference>
<evidence type="ECO:0000313" key="5">
    <source>
        <dbReference type="EMBL" id="VEH85708.1"/>
    </source>
</evidence>
<dbReference type="AlphaFoldDB" id="A0A0W0R4W0"/>
<dbReference type="RefSeq" id="WP_058461779.1">
    <property type="nucleotide sequence ID" value="NZ_CAAAHS010000005.1"/>
</dbReference>
<organism evidence="4 6">
    <name type="scientific">Legionella adelaidensis</name>
    <dbReference type="NCBI Taxonomy" id="45056"/>
    <lineage>
        <taxon>Bacteria</taxon>
        <taxon>Pseudomonadati</taxon>
        <taxon>Pseudomonadota</taxon>
        <taxon>Gammaproteobacteria</taxon>
        <taxon>Legionellales</taxon>
        <taxon>Legionellaceae</taxon>
        <taxon>Legionella</taxon>
    </lineage>
</organism>
<dbReference type="Proteomes" id="UP000054859">
    <property type="component" value="Unassembled WGS sequence"/>
</dbReference>
<dbReference type="Proteomes" id="UP000281170">
    <property type="component" value="Plasmid 20"/>
</dbReference>
<dbReference type="EMBL" id="LNKA01000001">
    <property type="protein sequence ID" value="KTC66074.1"/>
    <property type="molecule type" value="Genomic_DNA"/>
</dbReference>
<evidence type="ECO:0000256" key="1">
    <source>
        <dbReference type="ARBA" id="ARBA00005125"/>
    </source>
</evidence>
<feature type="domain" description="NAD-dependent epimerase/dehydratase" evidence="3">
    <location>
        <begin position="16"/>
        <end position="262"/>
    </location>
</feature>
<dbReference type="Pfam" id="PF01370">
    <property type="entry name" value="Epimerase"/>
    <property type="match status" value="1"/>
</dbReference>
<dbReference type="PATRIC" id="fig|45056.6.peg.756"/>
<dbReference type="KEGG" id="ladl:NCTC12735_01343"/>
<dbReference type="InterPro" id="IPR001509">
    <property type="entry name" value="Epimerase_deHydtase"/>
</dbReference>
<dbReference type="Gene3D" id="3.40.50.720">
    <property type="entry name" value="NAD(P)-binding Rossmann-like Domain"/>
    <property type="match status" value="1"/>
</dbReference>
<accession>A0A0W0R4W0</accession>
<evidence type="ECO:0000256" key="2">
    <source>
        <dbReference type="ARBA" id="ARBA00007637"/>
    </source>
</evidence>
<dbReference type="EMBL" id="LR134429">
    <property type="protein sequence ID" value="VEH85708.1"/>
    <property type="molecule type" value="Genomic_DNA"/>
</dbReference>
<gene>
    <name evidence="5" type="primary">galE_4</name>
    <name evidence="4" type="ORF">Lade_0732</name>
    <name evidence="5" type="ORF">NCTC12735_01343</name>
</gene>
<reference evidence="5 7" key="2">
    <citation type="submission" date="2018-12" db="EMBL/GenBank/DDBJ databases">
        <authorList>
            <consortium name="Pathogen Informatics"/>
        </authorList>
    </citation>
    <scope>NUCLEOTIDE SEQUENCE [LARGE SCALE GENOMIC DNA]</scope>
    <source>
        <strain evidence="5 7">NCTC12735</strain>
        <plasmid evidence="7">20</plasmid>
    </source>
</reference>
<dbReference type="EC" id="5.1.3.2" evidence="5"/>
<evidence type="ECO:0000313" key="7">
    <source>
        <dbReference type="Proteomes" id="UP000281170"/>
    </source>
</evidence>